<evidence type="ECO:0000313" key="1">
    <source>
        <dbReference type="EMBL" id="CAG8809645.1"/>
    </source>
</evidence>
<reference evidence="1" key="1">
    <citation type="submission" date="2021-06" db="EMBL/GenBank/DDBJ databases">
        <authorList>
            <person name="Kallberg Y."/>
            <person name="Tangrot J."/>
            <person name="Rosling A."/>
        </authorList>
    </citation>
    <scope>NUCLEOTIDE SEQUENCE</scope>
    <source>
        <strain evidence="1">MA461A</strain>
    </source>
</reference>
<organism evidence="1 2">
    <name type="scientific">Racocetra persica</name>
    <dbReference type="NCBI Taxonomy" id="160502"/>
    <lineage>
        <taxon>Eukaryota</taxon>
        <taxon>Fungi</taxon>
        <taxon>Fungi incertae sedis</taxon>
        <taxon>Mucoromycota</taxon>
        <taxon>Glomeromycotina</taxon>
        <taxon>Glomeromycetes</taxon>
        <taxon>Diversisporales</taxon>
        <taxon>Gigasporaceae</taxon>
        <taxon>Racocetra</taxon>
    </lineage>
</organism>
<feature type="non-terminal residue" evidence="1">
    <location>
        <position position="1"/>
    </location>
</feature>
<dbReference type="EMBL" id="CAJVQC010070350">
    <property type="protein sequence ID" value="CAG8809645.1"/>
    <property type="molecule type" value="Genomic_DNA"/>
</dbReference>
<name>A0ACA9RUA9_9GLOM</name>
<evidence type="ECO:0000313" key="2">
    <source>
        <dbReference type="Proteomes" id="UP000789920"/>
    </source>
</evidence>
<accession>A0ACA9RUA9</accession>
<proteinExistence type="predicted"/>
<sequence length="305" mass="33345">QTQPPSLDLREEGERSGSFSLLLFSIVSMAASFILPFLVTSSVSIPFKFDWKQLLRLPWGFLSLPRLWTVSHFIFAFGMLATWGVTNIFQADLVIALCGISWAVAMWAPFSIIGEFASKRTKVDDTSNTFPITPSTTTSRNASLTRLVSPVHRVDDDGVEYEELANIREISVIDENDNTEDAQFLDQSQSDDTSFRSGRSTRNDSSNNGSDAGVLLGIHNIYIVIPQFIATFFSSVAFAILEGPTSNHFADHVADGNNGTTNDPMNSQSHGELNAGADSIGFVLRCGGCMAIVAGVLSMRLWKSK</sequence>
<protein>
    <submittedName>
        <fullName evidence="1">3854_t:CDS:1</fullName>
    </submittedName>
</protein>
<keyword evidence="2" id="KW-1185">Reference proteome</keyword>
<dbReference type="Proteomes" id="UP000789920">
    <property type="component" value="Unassembled WGS sequence"/>
</dbReference>
<comment type="caution">
    <text evidence="1">The sequence shown here is derived from an EMBL/GenBank/DDBJ whole genome shotgun (WGS) entry which is preliminary data.</text>
</comment>
<gene>
    <name evidence="1" type="ORF">RPERSI_LOCUS22907</name>
</gene>